<dbReference type="InParanoid" id="A0A545AV46"/>
<feature type="transmembrane region" description="Helical" evidence="1">
    <location>
        <begin position="184"/>
        <end position="201"/>
    </location>
</feature>
<evidence type="ECO:0000256" key="1">
    <source>
        <dbReference type="SAM" id="Phobius"/>
    </source>
</evidence>
<accession>A0A545AV46</accession>
<evidence type="ECO:0000313" key="2">
    <source>
        <dbReference type="EMBL" id="TQS45208.1"/>
    </source>
</evidence>
<feature type="transmembrane region" description="Helical" evidence="1">
    <location>
        <begin position="60"/>
        <end position="84"/>
    </location>
</feature>
<dbReference type="EMBL" id="VIRS01000005">
    <property type="protein sequence ID" value="TQS45208.1"/>
    <property type="molecule type" value="Genomic_DNA"/>
</dbReference>
<dbReference type="AlphaFoldDB" id="A0A545AV46"/>
<evidence type="ECO:0000313" key="3">
    <source>
        <dbReference type="Proteomes" id="UP000317982"/>
    </source>
</evidence>
<gene>
    <name evidence="2" type="ORF">FL583_08885</name>
</gene>
<sequence length="268" mass="26466">MALVLAIAAAVAYGAGSLLQAVGARRARSTVLVWREPAYLAGLGLDGVAWLLSLVALRTLPIYLVQTVLAGSLAVTALGARAFLGTVLRRADGGAIAVTVVGLALLAGASGTQTEGGFSTAVSVVVAASAVALAAAGWWTARRARAGREWAVVGCAVVAGAAFGGAAIAVHGITVGGSWPAEPAVWALVVFGVTGALLYAAALEHGNVARVTAVLWTVEVVVPSSVGFAWLGDTVRSGWIPAAVAGFALAIAAALVLAGSPAQEPATA</sequence>
<feature type="transmembrane region" description="Helical" evidence="1">
    <location>
        <begin position="91"/>
        <end position="111"/>
    </location>
</feature>
<keyword evidence="1" id="KW-0812">Transmembrane</keyword>
<organism evidence="2 3">
    <name type="scientific">Cryptosporangium phraense</name>
    <dbReference type="NCBI Taxonomy" id="2593070"/>
    <lineage>
        <taxon>Bacteria</taxon>
        <taxon>Bacillati</taxon>
        <taxon>Actinomycetota</taxon>
        <taxon>Actinomycetes</taxon>
        <taxon>Cryptosporangiales</taxon>
        <taxon>Cryptosporangiaceae</taxon>
        <taxon>Cryptosporangium</taxon>
    </lineage>
</organism>
<evidence type="ECO:0008006" key="4">
    <source>
        <dbReference type="Google" id="ProtNLM"/>
    </source>
</evidence>
<keyword evidence="1" id="KW-1133">Transmembrane helix</keyword>
<feature type="transmembrane region" description="Helical" evidence="1">
    <location>
        <begin position="213"/>
        <end position="232"/>
    </location>
</feature>
<dbReference type="PANTHER" id="PTHR40761">
    <property type="entry name" value="CONSERVED INTEGRAL MEMBRANE ALANINE VALINE AND LEUCINE RICH PROTEIN-RELATED"/>
    <property type="match status" value="1"/>
</dbReference>
<comment type="caution">
    <text evidence="2">The sequence shown here is derived from an EMBL/GenBank/DDBJ whole genome shotgun (WGS) entry which is preliminary data.</text>
</comment>
<proteinExistence type="predicted"/>
<keyword evidence="3" id="KW-1185">Reference proteome</keyword>
<name>A0A545AV46_9ACTN</name>
<dbReference type="Proteomes" id="UP000317982">
    <property type="component" value="Unassembled WGS sequence"/>
</dbReference>
<keyword evidence="1" id="KW-0472">Membrane</keyword>
<reference evidence="2 3" key="1">
    <citation type="submission" date="2019-07" db="EMBL/GenBank/DDBJ databases">
        <title>Cryptosporangium phraense sp. nov., isolated from plant litter.</title>
        <authorList>
            <person name="Suriyachadkun C."/>
        </authorList>
    </citation>
    <scope>NUCLEOTIDE SEQUENCE [LARGE SCALE GENOMIC DNA]</scope>
    <source>
        <strain evidence="2 3">A-T 5661</strain>
    </source>
</reference>
<dbReference type="OrthoDB" id="3290813at2"/>
<feature type="transmembrane region" description="Helical" evidence="1">
    <location>
        <begin position="117"/>
        <end position="138"/>
    </location>
</feature>
<dbReference type="RefSeq" id="WP_142704072.1">
    <property type="nucleotide sequence ID" value="NZ_VIRS01000005.1"/>
</dbReference>
<feature type="transmembrane region" description="Helical" evidence="1">
    <location>
        <begin position="238"/>
        <end position="258"/>
    </location>
</feature>
<feature type="transmembrane region" description="Helical" evidence="1">
    <location>
        <begin position="150"/>
        <end position="172"/>
    </location>
</feature>
<protein>
    <recommendedName>
        <fullName evidence="4">DMT family transporter</fullName>
    </recommendedName>
</protein>
<dbReference type="PANTHER" id="PTHR40761:SF1">
    <property type="entry name" value="CONSERVED INTEGRAL MEMBRANE ALANINE VALINE AND LEUCINE RICH PROTEIN-RELATED"/>
    <property type="match status" value="1"/>
</dbReference>